<evidence type="ECO:0000313" key="1">
    <source>
        <dbReference type="EMBL" id="QHI35774.1"/>
    </source>
</evidence>
<accession>A0A7L4ZIM7</accession>
<reference evidence="1 2" key="1">
    <citation type="journal article" date="2013" name="Int. J. Syst. Evol. Microbiol.">
        <title>Kordia antarctica sp. nov., isolated from Antarctic seawater.</title>
        <authorList>
            <person name="Baek K."/>
            <person name="Choi A."/>
            <person name="Kang I."/>
            <person name="Lee K."/>
            <person name="Cho J.C."/>
        </authorList>
    </citation>
    <scope>NUCLEOTIDE SEQUENCE [LARGE SCALE GENOMIC DNA]</scope>
    <source>
        <strain evidence="1 2">IMCC3317</strain>
    </source>
</reference>
<proteinExistence type="predicted"/>
<gene>
    <name evidence="1" type="ORF">IMCC3317_11220</name>
</gene>
<keyword evidence="2" id="KW-1185">Reference proteome</keyword>
<dbReference type="AlphaFoldDB" id="A0A7L4ZIM7"/>
<name>A0A7L4ZIM7_9FLAO</name>
<dbReference type="EMBL" id="CP019288">
    <property type="protein sequence ID" value="QHI35774.1"/>
    <property type="molecule type" value="Genomic_DNA"/>
</dbReference>
<dbReference type="Proteomes" id="UP000464657">
    <property type="component" value="Chromosome"/>
</dbReference>
<sequence>MNKERFLDIVTAIYMYYQHQNILFIPSTLDLNEQIEANCWVICHSNYLLSKEDFAYSMYNISLCVNSHLSTFSRTSYALEKVGHNHDLGENISIFFLPKFSLNEKGVNISKANILSDVGCDKNQYNYYGIVAAPKTSVSDYLVRDFNSHGIELFPLSRIY</sequence>
<protein>
    <submittedName>
        <fullName evidence="1">Uncharacterized protein</fullName>
    </submittedName>
</protein>
<evidence type="ECO:0000313" key="2">
    <source>
        <dbReference type="Proteomes" id="UP000464657"/>
    </source>
</evidence>
<dbReference type="KEGG" id="kan:IMCC3317_11220"/>
<dbReference type="RefSeq" id="WP_160128499.1">
    <property type="nucleotide sequence ID" value="NZ_CP019288.1"/>
</dbReference>
<organism evidence="1 2">
    <name type="scientific">Kordia antarctica</name>
    <dbReference type="NCBI Taxonomy" id="1218801"/>
    <lineage>
        <taxon>Bacteria</taxon>
        <taxon>Pseudomonadati</taxon>
        <taxon>Bacteroidota</taxon>
        <taxon>Flavobacteriia</taxon>
        <taxon>Flavobacteriales</taxon>
        <taxon>Flavobacteriaceae</taxon>
        <taxon>Kordia</taxon>
    </lineage>
</organism>